<gene>
    <name evidence="1" type="ORF">MNBD_GAMMA11-831</name>
</gene>
<name>A0A3B0X2C5_9ZZZZ</name>
<accession>A0A3B0X2C5</accession>
<evidence type="ECO:0000313" key="1">
    <source>
        <dbReference type="EMBL" id="VAW58653.1"/>
    </source>
</evidence>
<proteinExistence type="predicted"/>
<protein>
    <submittedName>
        <fullName evidence="1">Uncharacterized protein</fullName>
    </submittedName>
</protein>
<dbReference type="EMBL" id="UOFG01000044">
    <property type="protein sequence ID" value="VAW58653.1"/>
    <property type="molecule type" value="Genomic_DNA"/>
</dbReference>
<organism evidence="1">
    <name type="scientific">hydrothermal vent metagenome</name>
    <dbReference type="NCBI Taxonomy" id="652676"/>
    <lineage>
        <taxon>unclassified sequences</taxon>
        <taxon>metagenomes</taxon>
        <taxon>ecological metagenomes</taxon>
    </lineage>
</organism>
<reference evidence="1" key="1">
    <citation type="submission" date="2018-06" db="EMBL/GenBank/DDBJ databases">
        <authorList>
            <person name="Zhirakovskaya E."/>
        </authorList>
    </citation>
    <scope>NUCLEOTIDE SEQUENCE</scope>
</reference>
<dbReference type="AlphaFoldDB" id="A0A3B0X2C5"/>
<sequence length="56" mass="6240">MINTAKYSSSELYSQLIKNIPIGSTLENVKSRLVPINEKICNNTDKGISKNTPFII</sequence>